<dbReference type="RefSeq" id="WP_269039786.1">
    <property type="nucleotide sequence ID" value="NZ_CP114040.1"/>
</dbReference>
<evidence type="ECO:0000313" key="2">
    <source>
        <dbReference type="Proteomes" id="UP001164459"/>
    </source>
</evidence>
<gene>
    <name evidence="1" type="ORF">O0S08_14815</name>
</gene>
<dbReference type="Proteomes" id="UP001164459">
    <property type="component" value="Chromosome"/>
</dbReference>
<reference evidence="1" key="1">
    <citation type="submission" date="2022-11" db="EMBL/GenBank/DDBJ databases">
        <title>Minimal conservation of predation-associated metabolite biosynthetic gene clusters underscores biosynthetic potential of Myxococcota including descriptions for ten novel species: Archangium lansinium sp. nov., Myxococcus landrumus sp. nov., Nannocystis bai.</title>
        <authorList>
            <person name="Ahearne A."/>
            <person name="Stevens C."/>
            <person name="Dowd S."/>
        </authorList>
    </citation>
    <scope>NUCLEOTIDE SEQUENCE</scope>
    <source>
        <strain evidence="1">Fl3</strain>
    </source>
</reference>
<protein>
    <submittedName>
        <fullName evidence="1">Uncharacterized protein</fullName>
    </submittedName>
</protein>
<organism evidence="1 2">
    <name type="scientific">Nannocystis punicea</name>
    <dbReference type="NCBI Taxonomy" id="2995304"/>
    <lineage>
        <taxon>Bacteria</taxon>
        <taxon>Pseudomonadati</taxon>
        <taxon>Myxococcota</taxon>
        <taxon>Polyangia</taxon>
        <taxon>Nannocystales</taxon>
        <taxon>Nannocystaceae</taxon>
        <taxon>Nannocystis</taxon>
    </lineage>
</organism>
<proteinExistence type="predicted"/>
<dbReference type="EMBL" id="CP114040">
    <property type="protein sequence ID" value="WAS97417.1"/>
    <property type="molecule type" value="Genomic_DNA"/>
</dbReference>
<keyword evidence="2" id="KW-1185">Reference proteome</keyword>
<sequence>MNRHEALIGQLEAARDRLTERVLEEMYADPFWRERFGERADKHGRQDGRFHVQYLQQALAEGDPAVLQNYARWLQQVLTARGMCTLHLAENFERLAIAISHEPWADRQAAVDLLRAAKAALAYSDGLAGEVQHRCDTIVLGAAVALAGAGDDEPLQVAELATLVSYCADALALASPQVLANHVAWLGSYFDRHGLPRARLVRRLEAIRTAFEQQLPGRAALIELFEPALAAANRSD</sequence>
<evidence type="ECO:0000313" key="1">
    <source>
        <dbReference type="EMBL" id="WAS97417.1"/>
    </source>
</evidence>
<name>A0ABY7HDR6_9BACT</name>
<accession>A0ABY7HDR6</accession>